<name>A0A9Q1H5T2_HOLLE</name>
<reference evidence="1" key="1">
    <citation type="submission" date="2021-10" db="EMBL/GenBank/DDBJ databases">
        <title>Tropical sea cucumber genome reveals ecological adaptation and Cuvierian tubules defense mechanism.</title>
        <authorList>
            <person name="Chen T."/>
        </authorList>
    </citation>
    <scope>NUCLEOTIDE SEQUENCE</scope>
    <source>
        <strain evidence="1">Nanhai2018</strain>
        <tissue evidence="1">Muscle</tissue>
    </source>
</reference>
<protein>
    <submittedName>
        <fullName evidence="1">Uncharacterized protein</fullName>
    </submittedName>
</protein>
<proteinExistence type="predicted"/>
<dbReference type="Proteomes" id="UP001152320">
    <property type="component" value="Chromosome 9"/>
</dbReference>
<dbReference type="PANTHER" id="PTHR47018:SF3">
    <property type="entry name" value="MYCBP-ASSOCIATED PROTEIN"/>
    <property type="match status" value="1"/>
</dbReference>
<organism evidence="1 2">
    <name type="scientific">Holothuria leucospilota</name>
    <name type="common">Black long sea cucumber</name>
    <name type="synonym">Mertensiothuria leucospilota</name>
    <dbReference type="NCBI Taxonomy" id="206669"/>
    <lineage>
        <taxon>Eukaryota</taxon>
        <taxon>Metazoa</taxon>
        <taxon>Echinodermata</taxon>
        <taxon>Eleutherozoa</taxon>
        <taxon>Echinozoa</taxon>
        <taxon>Holothuroidea</taxon>
        <taxon>Aspidochirotacea</taxon>
        <taxon>Aspidochirotida</taxon>
        <taxon>Holothuriidae</taxon>
        <taxon>Holothuria</taxon>
    </lineage>
</organism>
<keyword evidence="2" id="KW-1185">Reference proteome</keyword>
<sequence length="247" mass="28133">MNVLDSFEMLTTVVSFLEVEFSHFKEESKARSRLFTFCNDYIDMIQMLLQFLRAEPRGDWLLHLSIIAAMTPHFYAFDIPNYSNWLPVYLSDMNNLPQSHPIAHQEFIHGDHSVNRSGNPISNFSSDMALEESINRDSKTKGGIVGISKESGALERWFLTSHQREAITTALKYMCDMQDNDRVSQHKEAASTRIKKDEECVQSLLTAFIAELMTDPFNLDDLSDGDTASPIKLATGVIMPRIMRLNC</sequence>
<comment type="caution">
    <text evidence="1">The sequence shown here is derived from an EMBL/GenBank/DDBJ whole genome shotgun (WGS) entry which is preliminary data.</text>
</comment>
<dbReference type="EMBL" id="JAIZAY010000009">
    <property type="protein sequence ID" value="KAJ8036567.1"/>
    <property type="molecule type" value="Genomic_DNA"/>
</dbReference>
<accession>A0A9Q1H5T2</accession>
<dbReference type="AlphaFoldDB" id="A0A9Q1H5T2"/>
<evidence type="ECO:0000313" key="1">
    <source>
        <dbReference type="EMBL" id="KAJ8036567.1"/>
    </source>
</evidence>
<dbReference type="OrthoDB" id="7237786at2759"/>
<evidence type="ECO:0000313" key="2">
    <source>
        <dbReference type="Proteomes" id="UP001152320"/>
    </source>
</evidence>
<gene>
    <name evidence="1" type="ORF">HOLleu_20583</name>
</gene>
<dbReference type="PANTHER" id="PTHR47018">
    <property type="entry name" value="CXC DOMAIN-CONTAINING PROTEIN-RELATED"/>
    <property type="match status" value="1"/>
</dbReference>